<reference evidence="1 2" key="1">
    <citation type="submission" date="2020-09" db="EMBL/GenBank/DDBJ databases">
        <authorList>
            <person name="Tanuku N.R.S."/>
        </authorList>
    </citation>
    <scope>NUCLEOTIDE SEQUENCE [LARGE SCALE GENOMIC DNA]</scope>
    <source>
        <strain evidence="1 2">AK62</strain>
    </source>
</reference>
<dbReference type="Gene3D" id="3.40.50.2000">
    <property type="entry name" value="Glycogen Phosphorylase B"/>
    <property type="match status" value="1"/>
</dbReference>
<protein>
    <submittedName>
        <fullName evidence="1">Uncharacterized protein</fullName>
    </submittedName>
</protein>
<evidence type="ECO:0000313" key="2">
    <source>
        <dbReference type="Proteomes" id="UP000810171"/>
    </source>
</evidence>
<name>A0ABS3ZAL2_9GAMM</name>
<comment type="caution">
    <text evidence="1">The sequence shown here is derived from an EMBL/GenBank/DDBJ whole genome shotgun (WGS) entry which is preliminary data.</text>
</comment>
<keyword evidence="2" id="KW-1185">Reference proteome</keyword>
<dbReference type="SUPFAM" id="SSF53756">
    <property type="entry name" value="UDP-Glycosyltransferase/glycogen phosphorylase"/>
    <property type="match status" value="1"/>
</dbReference>
<dbReference type="Proteomes" id="UP000810171">
    <property type="component" value="Unassembled WGS sequence"/>
</dbReference>
<gene>
    <name evidence="1" type="ORF">H9C73_05025</name>
</gene>
<sequence>MKIIYHHPLPLDAKSSSASGIRPSRMLSAFIALGHDVDLVTGFSSERKKIILEINEKIKNGKKYDFCYSESSTMPTVLTDPHHLPLHPFLDWGFFSFCKKNNIPIGLFYRDIYWRFENYAKGLNPIKKAVAKVSYGFDLWVYERTLSKLYLPSLKMGAYVPHVSPSLFAALPPGHVSPDIVTQPVSDLGIRPLKLFYVGGMSSHYQMHELFKAVLNLPDVQLVLCTREAEWRSVQHEYPALSPNIKIVHLSGIEMEAQLQACDIAVLFVKPQEYWDFASPVKLFEYLGFQKPILASEGTLAGRFVKEQGIGWSLPYNMNAVMKLLEALHQRPVLFNPIYEKLKQVAPQHSWQARAEQVIKDLTQ</sequence>
<evidence type="ECO:0000313" key="1">
    <source>
        <dbReference type="EMBL" id="MBP0048089.1"/>
    </source>
</evidence>
<proteinExistence type="predicted"/>
<dbReference type="RefSeq" id="WP_209286711.1">
    <property type="nucleotide sequence ID" value="NZ_JACVEW010000006.1"/>
</dbReference>
<organism evidence="1 2">
    <name type="scientific">Marinobacterium alkalitolerans</name>
    <dbReference type="NCBI Taxonomy" id="1542925"/>
    <lineage>
        <taxon>Bacteria</taxon>
        <taxon>Pseudomonadati</taxon>
        <taxon>Pseudomonadota</taxon>
        <taxon>Gammaproteobacteria</taxon>
        <taxon>Oceanospirillales</taxon>
        <taxon>Oceanospirillaceae</taxon>
        <taxon>Marinobacterium</taxon>
    </lineage>
</organism>
<accession>A0ABS3ZAL2</accession>
<dbReference type="EMBL" id="JACVEW010000006">
    <property type="protein sequence ID" value="MBP0048089.1"/>
    <property type="molecule type" value="Genomic_DNA"/>
</dbReference>